<organism evidence="3 4">
    <name type="scientific">Candidatus Comchoanobacter bicostacola</name>
    <dbReference type="NCBI Taxonomy" id="2919598"/>
    <lineage>
        <taxon>Bacteria</taxon>
        <taxon>Pseudomonadati</taxon>
        <taxon>Pseudomonadota</taxon>
        <taxon>Gammaproteobacteria</taxon>
        <taxon>Candidatus Comchoanobacterales</taxon>
        <taxon>Candidatus Comchoanobacteraceae</taxon>
        <taxon>Candidatus Comchoanobacter</taxon>
    </lineage>
</organism>
<evidence type="ECO:0000256" key="1">
    <source>
        <dbReference type="ARBA" id="ARBA00004196"/>
    </source>
</evidence>
<sequence>MKLSTILPLPVKLLLLIVTALISQASNTPYIVQTSKVNSIESYSGEIHASQCTELQHPHDAILIPLVPFGSFVQPNTPIFEIKSSSLKTALIKSIYDHNQNIMNFEIEKNTFAAQKELFSLGSISANKWIEANKAYNQASYNLFHSTQTLNKNLEHYHLPDSKKDELSTLPLSELSQYIDQELTAYIYAPTSGTLISENTPFKNNIHKDTVFAKIFNNDAYYIELSVDEYALNKIQLEQLAVITLLASKTKLDGHVTSINPIPKPGAKPARYSVYVAIDTENNDTTVYTFGMQTTVDIVTSTQSKVMIPISSVLYIDNKPMVKKYNPKNQVILIPVELGNTSGNYIHALSGLTIGDQIVEPN</sequence>
<dbReference type="EMBL" id="CP092900">
    <property type="protein sequence ID" value="UTC24835.1"/>
    <property type="molecule type" value="Genomic_DNA"/>
</dbReference>
<gene>
    <name evidence="3" type="ORF">MMH89_01545</name>
</gene>
<name>A0ABY5DML8_9GAMM</name>
<proteinExistence type="predicted"/>
<keyword evidence="4" id="KW-1185">Reference proteome</keyword>
<dbReference type="RefSeq" id="WP_258568624.1">
    <property type="nucleotide sequence ID" value="NZ_CP092900.1"/>
</dbReference>
<accession>A0ABY5DML8</accession>
<evidence type="ECO:0000256" key="2">
    <source>
        <dbReference type="ARBA" id="ARBA00023054"/>
    </source>
</evidence>
<evidence type="ECO:0000313" key="4">
    <source>
        <dbReference type="Proteomes" id="UP001055955"/>
    </source>
</evidence>
<reference evidence="3 4" key="1">
    <citation type="journal article" date="2022" name="Nat. Microbiol.">
        <title>The microbiome of a bacterivorous marine choanoflagellate contains a resource-demanding obligate bacterial associate.</title>
        <authorList>
            <person name="Needham D.M."/>
            <person name="Poirier C."/>
            <person name="Bachy C."/>
            <person name="George E.E."/>
            <person name="Wilken S."/>
            <person name="Yung C.C.M."/>
            <person name="Limardo A.J."/>
            <person name="Morando M."/>
            <person name="Sudek L."/>
            <person name="Malmstrom R.R."/>
            <person name="Keeling P.J."/>
            <person name="Santoro A.E."/>
            <person name="Worden A.Z."/>
        </authorList>
    </citation>
    <scope>NUCLEOTIDE SEQUENCE [LARGE SCALE GENOMIC DNA]</scope>
    <source>
        <strain evidence="3 4">Comchoano-1</strain>
    </source>
</reference>
<dbReference type="Gene3D" id="2.40.420.20">
    <property type="match status" value="1"/>
</dbReference>
<dbReference type="Proteomes" id="UP001055955">
    <property type="component" value="Chromosome"/>
</dbReference>
<keyword evidence="2" id="KW-0175">Coiled coil</keyword>
<evidence type="ECO:0000313" key="3">
    <source>
        <dbReference type="EMBL" id="UTC24835.1"/>
    </source>
</evidence>
<dbReference type="PANTHER" id="PTHR32347">
    <property type="entry name" value="EFFLUX SYSTEM COMPONENT YKNX-RELATED"/>
    <property type="match status" value="1"/>
</dbReference>
<protein>
    <submittedName>
        <fullName evidence="3">HlyD family efflux transporter periplasmic adaptor subunit</fullName>
    </submittedName>
</protein>
<dbReference type="PANTHER" id="PTHR32347:SF14">
    <property type="entry name" value="EFFLUX SYSTEM COMPONENT YKNX-RELATED"/>
    <property type="match status" value="1"/>
</dbReference>
<dbReference type="Gene3D" id="2.40.30.170">
    <property type="match status" value="1"/>
</dbReference>
<dbReference type="InterPro" id="IPR050465">
    <property type="entry name" value="UPF0194_transport"/>
</dbReference>
<comment type="subcellular location">
    <subcellularLocation>
        <location evidence="1">Cell envelope</location>
    </subcellularLocation>
</comment>